<dbReference type="InterPro" id="IPR008902">
    <property type="entry name" value="Rhamnosid_concanavalin"/>
</dbReference>
<feature type="domain" description="Alpha-L-rhamnosidase" evidence="5">
    <location>
        <begin position="225"/>
        <end position="392"/>
    </location>
</feature>
<protein>
    <submittedName>
        <fullName evidence="6">Glycoside hydrolase family 78 protein</fullName>
    </submittedName>
</protein>
<dbReference type="InterPro" id="IPR035396">
    <property type="entry name" value="Bac_rhamnosid6H"/>
</dbReference>
<evidence type="ECO:0000259" key="1">
    <source>
        <dbReference type="Pfam" id="PF05592"/>
    </source>
</evidence>
<dbReference type="EMBL" id="JAHZIK010000026">
    <property type="protein sequence ID" value="MBW7452933.1"/>
    <property type="molecule type" value="Genomic_DNA"/>
</dbReference>
<dbReference type="Pfam" id="PF08531">
    <property type="entry name" value="Bac_rhamnosid_N"/>
    <property type="match status" value="1"/>
</dbReference>
<evidence type="ECO:0000313" key="7">
    <source>
        <dbReference type="Proteomes" id="UP001519887"/>
    </source>
</evidence>
<dbReference type="Pfam" id="PF05592">
    <property type="entry name" value="Bac_rhamnosid"/>
    <property type="match status" value="1"/>
</dbReference>
<dbReference type="Pfam" id="PF17390">
    <property type="entry name" value="Bac_rhamnosid_C"/>
    <property type="match status" value="1"/>
</dbReference>
<dbReference type="Gene3D" id="2.60.120.260">
    <property type="entry name" value="Galactose-binding domain-like"/>
    <property type="match status" value="3"/>
</dbReference>
<gene>
    <name evidence="6" type="ORF">K0U00_02600</name>
</gene>
<dbReference type="Pfam" id="PF17389">
    <property type="entry name" value="Bac_rhamnosid6H"/>
    <property type="match status" value="1"/>
</dbReference>
<dbReference type="GO" id="GO:0016787">
    <property type="term" value="F:hydrolase activity"/>
    <property type="evidence" value="ECO:0007669"/>
    <property type="project" value="UniProtKB-KW"/>
</dbReference>
<evidence type="ECO:0000259" key="3">
    <source>
        <dbReference type="Pfam" id="PF17389"/>
    </source>
</evidence>
<keyword evidence="7" id="KW-1185">Reference proteome</keyword>
<reference evidence="6 7" key="1">
    <citation type="submission" date="2021-07" db="EMBL/GenBank/DDBJ databases">
        <title>Paenibacillus radiodurans sp. nov., isolated from the southeastern edge of Tengger Desert.</title>
        <authorList>
            <person name="Zhang G."/>
        </authorList>
    </citation>
    <scope>NUCLEOTIDE SEQUENCE [LARGE SCALE GENOMIC DNA]</scope>
    <source>
        <strain evidence="6 7">CCM 7311</strain>
    </source>
</reference>
<feature type="domain" description="Alpha-L-rhamnosidase six-hairpin glycosidase" evidence="3">
    <location>
        <begin position="591"/>
        <end position="929"/>
    </location>
</feature>
<sequence>MNDWFAGDAQWIWGGTEVSPRNEWRCFRKTFYTPPDAWDSGNLAITADSRYVLYVNGVKVGRGPMRSWPSEQSYDTYDIAHLLKPDQFNTLSVLVQHFGVSTFYYIRGRGGLLVQLDLSASGDGASERIVSDGSWRTARCLGQDSRASRMSCQHAFTERIDAGAWDDEWLLSDYEDSEWPYAAVIGKAGIEPWENLKPRDILPLTEETVYPVKVEAMNRVVPVSWTTNIDLRSQMIPGCEDNANEYMYAGYAATVIRVEAAGKATVGFPYAPPHFNGLIINGERYAKQEFIAFKSEKYLGIKLREGDNLLLIELAGKDHGRGLFMGIDCDSAFELHSPIVESATDFDISALIDNDSGSGTSSLADNSPFITIGPFECYEYIDHRYSQEDRSRQRTIDACGSSNEQVSAALDEQAARKVSAFRESGAAASADQLAQWKTWIRPVPDRLVSKESILALSVWKKGSFPEPVPAALQQVVAANSVPGVVPIYEHADTEIIVDFGTQAVGYISFELDADAGTVIDFYGFEHMRDGWIQHMNYLDNSLRYICRQGRQRFTSYVRRGFRYLAVTVRGAIKPVKLYGVQLQQSHYPVAEIGQFQCSDSLINDIWRISQTTTRLCMEDTFVDCPAYEQVFWVGDARNEALIAYYLFGSEEMVKRSLELVPGSKGQTPLYADQVPSGWNSVIPNWTFFWVIACREYYARTGDKAFAESVWPHVAFTLDRYLDLIDERGLLYMDGWNLLDWAPIDQPREGAVTHQNMFLVKALRNAAELAELAGAFQEALSYRAEAKALSEAINSYLWSEEHRAYMDCIHADGRKSDIISMQTQVVAYLCDIADHDRKSQLKSYLLSPPPHFVQIGSPFMSFFYYEALAGMGQFSPMLEDMRQQYGQMIEYGATTCWEMYPKQKDGRAIPTELTRSHCHAWSAAPAYFLGIGVLGVKEAAPGWSAVIIEPQPCGLSWARGSVPLPERGRIDVSWSLDAGGYMKLQVWLPYDVEAAVHLPHGYEGTVDIIRIGQPPESGSAQTV</sequence>
<dbReference type="InterPro" id="IPR008979">
    <property type="entry name" value="Galactose-bd-like_sf"/>
</dbReference>
<dbReference type="InterPro" id="IPR012341">
    <property type="entry name" value="6hp_glycosidase-like_sf"/>
</dbReference>
<evidence type="ECO:0000259" key="4">
    <source>
        <dbReference type="Pfam" id="PF17390"/>
    </source>
</evidence>
<dbReference type="InterPro" id="IPR008928">
    <property type="entry name" value="6-hairpin_glycosidase_sf"/>
</dbReference>
<dbReference type="Pfam" id="PF21557">
    <property type="entry name" value="RhaB_D2"/>
    <property type="match status" value="1"/>
</dbReference>
<feature type="domain" description="Bacterial alpha-L-rhamnosidase N-terminal" evidence="2">
    <location>
        <begin position="43"/>
        <end position="184"/>
    </location>
</feature>
<dbReference type="InterPro" id="IPR035398">
    <property type="entry name" value="Bac_rhamnosid_C"/>
</dbReference>
<accession>A0ABS7BWB4</accession>
<comment type="caution">
    <text evidence="6">The sequence shown here is derived from an EMBL/GenBank/DDBJ whole genome shotgun (WGS) entry which is preliminary data.</text>
</comment>
<dbReference type="InterPro" id="IPR048653">
    <property type="entry name" value="RhaB_D2"/>
</dbReference>
<dbReference type="SUPFAM" id="SSF49785">
    <property type="entry name" value="Galactose-binding domain-like"/>
    <property type="match status" value="1"/>
</dbReference>
<dbReference type="PANTHER" id="PTHR34987:SF2">
    <property type="entry name" value="B, PUTATIVE (AFU_ORTHOLOGUE AFUA_7G05040)-RELATED"/>
    <property type="match status" value="1"/>
</dbReference>
<keyword evidence="6" id="KW-0378">Hydrolase</keyword>
<organism evidence="6 7">
    <name type="scientific">Paenibacillus sepulcri</name>
    <dbReference type="NCBI Taxonomy" id="359917"/>
    <lineage>
        <taxon>Bacteria</taxon>
        <taxon>Bacillati</taxon>
        <taxon>Bacillota</taxon>
        <taxon>Bacilli</taxon>
        <taxon>Bacillales</taxon>
        <taxon>Paenibacillaceae</taxon>
        <taxon>Paenibacillus</taxon>
    </lineage>
</organism>
<evidence type="ECO:0000259" key="2">
    <source>
        <dbReference type="Pfam" id="PF08531"/>
    </source>
</evidence>
<evidence type="ECO:0000313" key="6">
    <source>
        <dbReference type="EMBL" id="MBW7452933.1"/>
    </source>
</evidence>
<dbReference type="SUPFAM" id="SSF48208">
    <property type="entry name" value="Six-hairpin glycosidases"/>
    <property type="match status" value="1"/>
</dbReference>
<evidence type="ECO:0000259" key="5">
    <source>
        <dbReference type="Pfam" id="PF21557"/>
    </source>
</evidence>
<feature type="domain" description="Alpha-L-rhamnosidase concanavalin-like" evidence="1">
    <location>
        <begin position="491"/>
        <end position="574"/>
    </location>
</feature>
<dbReference type="Gene3D" id="1.50.10.10">
    <property type="match status" value="1"/>
</dbReference>
<dbReference type="InterPro" id="IPR013737">
    <property type="entry name" value="Bac_rhamnosid_N"/>
</dbReference>
<dbReference type="Gene3D" id="2.60.420.10">
    <property type="entry name" value="Maltose phosphorylase, domain 3"/>
    <property type="match status" value="1"/>
</dbReference>
<feature type="domain" description="Alpha-L-rhamnosidase C-terminal" evidence="4">
    <location>
        <begin position="934"/>
        <end position="1002"/>
    </location>
</feature>
<name>A0ABS7BWB4_9BACL</name>
<dbReference type="PANTHER" id="PTHR34987">
    <property type="entry name" value="C, PUTATIVE (AFU_ORTHOLOGUE AFUA_3G02880)-RELATED"/>
    <property type="match status" value="1"/>
</dbReference>
<proteinExistence type="predicted"/>
<dbReference type="Proteomes" id="UP001519887">
    <property type="component" value="Unassembled WGS sequence"/>
</dbReference>